<evidence type="ECO:0000259" key="2">
    <source>
        <dbReference type="SMART" id="SM00363"/>
    </source>
</evidence>
<accession>A0A412AUU8</accession>
<dbReference type="SUPFAM" id="SSF55174">
    <property type="entry name" value="Alpha-L RNA-binding motif"/>
    <property type="match status" value="1"/>
</dbReference>
<keyword evidence="1" id="KW-0694">RNA-binding</keyword>
<dbReference type="InterPro" id="IPR036986">
    <property type="entry name" value="S4_RNA-bd_sf"/>
</dbReference>
<dbReference type="CDD" id="cd00165">
    <property type="entry name" value="S4"/>
    <property type="match status" value="1"/>
</dbReference>
<dbReference type="EMBL" id="QRTC01000065">
    <property type="protein sequence ID" value="RGQ35518.1"/>
    <property type="molecule type" value="Genomic_DNA"/>
</dbReference>
<organism evidence="3 4">
    <name type="scientific">[Clostridium] leptum</name>
    <dbReference type="NCBI Taxonomy" id="1535"/>
    <lineage>
        <taxon>Bacteria</taxon>
        <taxon>Bacillati</taxon>
        <taxon>Bacillota</taxon>
        <taxon>Clostridia</taxon>
        <taxon>Eubacteriales</taxon>
        <taxon>Oscillospiraceae</taxon>
        <taxon>Oscillospiraceae incertae sedis</taxon>
    </lineage>
</organism>
<sequence>MKKEQIQIDTEFIRLDSLLKLSGGAVTGGQAKVAIQGGQVLVNGEVCTMRGKKMRPGDTAQIGELLIEVLA</sequence>
<gene>
    <name evidence="3" type="ORF">DWY99_12540</name>
</gene>
<evidence type="ECO:0000313" key="4">
    <source>
        <dbReference type="Proteomes" id="UP000284751"/>
    </source>
</evidence>
<dbReference type="PROSITE" id="PS50889">
    <property type="entry name" value="S4"/>
    <property type="match status" value="1"/>
</dbReference>
<dbReference type="Gene3D" id="3.10.290.10">
    <property type="entry name" value="RNA-binding S4 domain"/>
    <property type="match status" value="1"/>
</dbReference>
<dbReference type="SMART" id="SM00363">
    <property type="entry name" value="S4"/>
    <property type="match status" value="1"/>
</dbReference>
<reference evidence="3 4" key="1">
    <citation type="submission" date="2018-08" db="EMBL/GenBank/DDBJ databases">
        <title>A genome reference for cultivated species of the human gut microbiota.</title>
        <authorList>
            <person name="Zou Y."/>
            <person name="Xue W."/>
            <person name="Luo G."/>
        </authorList>
    </citation>
    <scope>NUCLEOTIDE SEQUENCE [LARGE SCALE GENOMIC DNA]</scope>
    <source>
        <strain evidence="3 4">AF28-26</strain>
    </source>
</reference>
<dbReference type="AlphaFoldDB" id="A0A412AUU8"/>
<dbReference type="GO" id="GO:0003723">
    <property type="term" value="F:RNA binding"/>
    <property type="evidence" value="ECO:0007669"/>
    <property type="project" value="UniProtKB-KW"/>
</dbReference>
<dbReference type="InterPro" id="IPR002942">
    <property type="entry name" value="S4_RNA-bd"/>
</dbReference>
<proteinExistence type="predicted"/>
<name>A0A412AUU8_9FIRM</name>
<evidence type="ECO:0000313" key="3">
    <source>
        <dbReference type="EMBL" id="RGQ35518.1"/>
    </source>
</evidence>
<dbReference type="Pfam" id="PF13275">
    <property type="entry name" value="S4_2"/>
    <property type="match status" value="1"/>
</dbReference>
<dbReference type="Proteomes" id="UP000284751">
    <property type="component" value="Unassembled WGS sequence"/>
</dbReference>
<comment type="caution">
    <text evidence="3">The sequence shown here is derived from an EMBL/GenBank/DDBJ whole genome shotgun (WGS) entry which is preliminary data.</text>
</comment>
<evidence type="ECO:0000256" key="1">
    <source>
        <dbReference type="PROSITE-ProRule" id="PRU00182"/>
    </source>
</evidence>
<feature type="domain" description="RNA-binding S4" evidence="2">
    <location>
        <begin position="13"/>
        <end position="71"/>
    </location>
</feature>
<protein>
    <submittedName>
        <fullName evidence="3">RNA-binding S4 domain-containing protein</fullName>
    </submittedName>
</protein>